<sequence>MSTKKLLNITVKNCVQKRSPTTTSKRSGSDISTTIKIRTRERSKRNNKCTVISEDEKNNEDFTVIWLEKHTTDDYSNRKADIRHLINYIKTFTNIDQCKEYLSNNRNQKVLFVVTGVLGETTIPLVHEQSNIMCIYVYCENMLKHQDWAKNFKKIRGVFDSKQLLIDALTRDVTFLINQLTPVSVFSMNSIKEKSLENINKQEAKFMWFQLLIEILFRMSKQDDTTARSDMIEECLK</sequence>
<evidence type="ECO:0000313" key="5">
    <source>
        <dbReference type="Proteomes" id="UP000663829"/>
    </source>
</evidence>
<keyword evidence="5" id="KW-1185">Reference proteome</keyword>
<dbReference type="EMBL" id="CAJNOQ010014546">
    <property type="protein sequence ID" value="CAF1343875.1"/>
    <property type="molecule type" value="Genomic_DNA"/>
</dbReference>
<evidence type="ECO:0000313" key="2">
    <source>
        <dbReference type="EMBL" id="CAF1343875.1"/>
    </source>
</evidence>
<dbReference type="AlphaFoldDB" id="A0A815GRY8"/>
<protein>
    <submittedName>
        <fullName evidence="2">Uncharacterized protein</fullName>
    </submittedName>
</protein>
<dbReference type="Proteomes" id="UP000682733">
    <property type="component" value="Unassembled WGS sequence"/>
</dbReference>
<dbReference type="Proteomes" id="UP000681722">
    <property type="component" value="Unassembled WGS sequence"/>
</dbReference>
<name>A0A815GRY8_9BILA</name>
<dbReference type="Proteomes" id="UP000663829">
    <property type="component" value="Unassembled WGS sequence"/>
</dbReference>
<proteinExistence type="predicted"/>
<dbReference type="OrthoDB" id="9990757at2759"/>
<dbReference type="EMBL" id="CAJNOK010021152">
    <property type="protein sequence ID" value="CAF1327966.1"/>
    <property type="molecule type" value="Genomic_DNA"/>
</dbReference>
<dbReference type="EMBL" id="CAJOBA010042764">
    <property type="protein sequence ID" value="CAF4139345.1"/>
    <property type="molecule type" value="Genomic_DNA"/>
</dbReference>
<evidence type="ECO:0000313" key="3">
    <source>
        <dbReference type="EMBL" id="CAF4139345.1"/>
    </source>
</evidence>
<organism evidence="2 5">
    <name type="scientific">Didymodactylos carnosus</name>
    <dbReference type="NCBI Taxonomy" id="1234261"/>
    <lineage>
        <taxon>Eukaryota</taxon>
        <taxon>Metazoa</taxon>
        <taxon>Spiralia</taxon>
        <taxon>Gnathifera</taxon>
        <taxon>Rotifera</taxon>
        <taxon>Eurotatoria</taxon>
        <taxon>Bdelloidea</taxon>
        <taxon>Philodinida</taxon>
        <taxon>Philodinidae</taxon>
        <taxon>Didymodactylos</taxon>
    </lineage>
</organism>
<dbReference type="EMBL" id="CAJOBC010060369">
    <property type="protein sequence ID" value="CAF4207700.1"/>
    <property type="molecule type" value="Genomic_DNA"/>
</dbReference>
<dbReference type="Proteomes" id="UP000677228">
    <property type="component" value="Unassembled WGS sequence"/>
</dbReference>
<reference evidence="2" key="1">
    <citation type="submission" date="2021-02" db="EMBL/GenBank/DDBJ databases">
        <authorList>
            <person name="Nowell W R."/>
        </authorList>
    </citation>
    <scope>NUCLEOTIDE SEQUENCE</scope>
</reference>
<evidence type="ECO:0000313" key="1">
    <source>
        <dbReference type="EMBL" id="CAF1327966.1"/>
    </source>
</evidence>
<accession>A0A815GRY8</accession>
<gene>
    <name evidence="2" type="ORF">GPM918_LOCUS30570</name>
    <name evidence="1" type="ORF">OVA965_LOCUS29748</name>
    <name evidence="4" type="ORF">SRO942_LOCUS31189</name>
    <name evidence="3" type="ORF">TMI583_LOCUS30533</name>
</gene>
<comment type="caution">
    <text evidence="2">The sequence shown here is derived from an EMBL/GenBank/DDBJ whole genome shotgun (WGS) entry which is preliminary data.</text>
</comment>
<evidence type="ECO:0000313" key="4">
    <source>
        <dbReference type="EMBL" id="CAF4207700.1"/>
    </source>
</evidence>